<reference evidence="4" key="1">
    <citation type="journal article" date="2006" name="J. Virol.">
        <title>Antilipopolysaccharide factor interferes with white spot syndrome virus replication in vitro and in vivo in the crayfish Pacifastacus leniusculus.</title>
        <authorList>
            <person name="Liu H."/>
            <person name="Jiravanichpaisal P."/>
            <person name="Soderhall I."/>
            <person name="Cerenius L."/>
            <person name="Soderhall K."/>
        </authorList>
    </citation>
    <scope>NUCLEOTIDE SEQUENCE</scope>
</reference>
<organism evidence="4">
    <name type="scientific">Pacifastacus leniusculus</name>
    <name type="common">Signal crayfish</name>
    <dbReference type="NCBI Taxonomy" id="6720"/>
    <lineage>
        <taxon>Eukaryota</taxon>
        <taxon>Metazoa</taxon>
        <taxon>Ecdysozoa</taxon>
        <taxon>Arthropoda</taxon>
        <taxon>Crustacea</taxon>
        <taxon>Multicrustacea</taxon>
        <taxon>Malacostraca</taxon>
        <taxon>Eumalacostraca</taxon>
        <taxon>Eucarida</taxon>
        <taxon>Decapoda</taxon>
        <taxon>Pleocyemata</taxon>
        <taxon>Astacidea</taxon>
        <taxon>Astacoidea</taxon>
        <taxon>Astacidae</taxon>
        <taxon>Pacifastacus</taxon>
    </lineage>
</organism>
<dbReference type="InterPro" id="IPR038539">
    <property type="entry name" value="Anti-LPS_factor/Scygonadin_sf"/>
</dbReference>
<dbReference type="AlphaFoldDB" id="A5HES6"/>
<feature type="chain" id="PRO_5002682944" evidence="3">
    <location>
        <begin position="23"/>
        <end position="120"/>
    </location>
</feature>
<sequence>MRTWVLVTVLSLVVVLQQPCQAQVPPEVVSLIISKLVNLWSDGQVEFMGHTCNYSYSPTISKFQLYYKGKMWCPGWAPFSGNSKTKSRAGSIEHATRDFVTKAIDQKLITAEQASAWIKN</sequence>
<keyword evidence="2" id="KW-0044">Antibiotic</keyword>
<dbReference type="Pfam" id="PF11630">
    <property type="entry name" value="Anti-LPS-SCYG"/>
    <property type="match status" value="1"/>
</dbReference>
<feature type="signal peptide" evidence="3">
    <location>
        <begin position="1"/>
        <end position="22"/>
    </location>
</feature>
<dbReference type="EMBL" id="EF523760">
    <property type="protein sequence ID" value="ABQ12866.1"/>
    <property type="molecule type" value="mRNA"/>
</dbReference>
<dbReference type="GO" id="GO:0042742">
    <property type="term" value="P:defense response to bacterium"/>
    <property type="evidence" value="ECO:0007669"/>
    <property type="project" value="UniProtKB-KW"/>
</dbReference>
<name>A5HES6_PACLE</name>
<evidence type="ECO:0000313" key="4">
    <source>
        <dbReference type="EMBL" id="ABQ12866.1"/>
    </source>
</evidence>
<evidence type="ECO:0000256" key="1">
    <source>
        <dbReference type="ARBA" id="ARBA00022529"/>
    </source>
</evidence>
<reference evidence="4" key="2">
    <citation type="submission" date="2007-03" db="EMBL/GenBank/DDBJ databases">
        <authorList>
            <person name="Liu H."/>
            <person name="Jiravanichpaisal P."/>
            <person name="Soderhall I."/>
            <person name="Cerenius L."/>
            <person name="Soderhall K."/>
        </authorList>
    </citation>
    <scope>NUCLEOTIDE SEQUENCE</scope>
</reference>
<accession>A5HES6</accession>
<dbReference type="InterPro" id="IPR024509">
    <property type="entry name" value="Anti-LPS_factor/Scygonadin"/>
</dbReference>
<proteinExistence type="evidence at transcript level"/>
<evidence type="ECO:0000256" key="3">
    <source>
        <dbReference type="SAM" id="SignalP"/>
    </source>
</evidence>
<protein>
    <submittedName>
        <fullName evidence="4">Anti-lipopolysaccharide factor</fullName>
    </submittedName>
</protein>
<keyword evidence="1" id="KW-0929">Antimicrobial</keyword>
<keyword evidence="3" id="KW-0732">Signal</keyword>
<dbReference type="Gene3D" id="3.30.160.320">
    <property type="match status" value="1"/>
</dbReference>
<evidence type="ECO:0000256" key="2">
    <source>
        <dbReference type="ARBA" id="ARBA00023022"/>
    </source>
</evidence>